<organism evidence="2 3">
    <name type="scientific">Candidatus Scybalomonas excrementavium</name>
    <dbReference type="NCBI Taxonomy" id="2840943"/>
    <lineage>
        <taxon>Bacteria</taxon>
        <taxon>Bacillati</taxon>
        <taxon>Bacillota</taxon>
        <taxon>Clostridia</taxon>
        <taxon>Lachnospirales</taxon>
        <taxon>Lachnospiraceae</taxon>
        <taxon>Lachnospiraceae incertae sedis</taxon>
        <taxon>Candidatus Scybalomonas</taxon>
    </lineage>
</organism>
<evidence type="ECO:0000259" key="1">
    <source>
        <dbReference type="PROSITE" id="PS51918"/>
    </source>
</evidence>
<dbReference type="InterPro" id="IPR045784">
    <property type="entry name" value="Radical_SAM_N2"/>
</dbReference>
<evidence type="ECO:0000313" key="2">
    <source>
        <dbReference type="EMBL" id="MBO8462949.1"/>
    </source>
</evidence>
<dbReference type="AlphaFoldDB" id="A0A9D9N7B3"/>
<reference evidence="2" key="1">
    <citation type="submission" date="2020-10" db="EMBL/GenBank/DDBJ databases">
        <authorList>
            <person name="Gilroy R."/>
        </authorList>
    </citation>
    <scope>NUCLEOTIDE SEQUENCE</scope>
    <source>
        <strain evidence="2">E3-2379</strain>
    </source>
</reference>
<dbReference type="InterPro" id="IPR058240">
    <property type="entry name" value="rSAM_sf"/>
</dbReference>
<dbReference type="PANTHER" id="PTHR42731:SF1">
    <property type="entry name" value="RADICAL SAM DOMAIN PROTEIN"/>
    <property type="match status" value="1"/>
</dbReference>
<dbReference type="SFLD" id="SFLDS00029">
    <property type="entry name" value="Radical_SAM"/>
    <property type="match status" value="1"/>
</dbReference>
<dbReference type="Proteomes" id="UP000823618">
    <property type="component" value="Unassembled WGS sequence"/>
</dbReference>
<dbReference type="Pfam" id="PF19864">
    <property type="entry name" value="Radical_SAM_N2"/>
    <property type="match status" value="1"/>
</dbReference>
<dbReference type="InterPro" id="IPR023404">
    <property type="entry name" value="rSAM_horseshoe"/>
</dbReference>
<dbReference type="EMBL" id="JADIML010000092">
    <property type="protein sequence ID" value="MBO8462949.1"/>
    <property type="molecule type" value="Genomic_DNA"/>
</dbReference>
<sequence length="622" mass="72329">MRKLALDDEILLTVEKPARYIGNEINMVVKDKAEIDVRFAMCFPDVYEIGMSHLGIQILYDMFNRREDVWCERVYSPWPDLDKIMRERQIPLFGLESQEPIKEFDFLGITIQYEMCYTNILQVLDLSQIPIYSKERTDEHPIVIGGGPCTYNPEPLADFFDLFYIGEGETIYFDLIDLYKKMKAEGKSRQEFIKEAGKMEGIYAPSMYEVTYHEDGTVKSFDPIDEDMPRKIRKQIVMDVSHTYYPEKPLVPYMKVTQDRVVLEIQRGCIRGCRFCQAGQIYRPVRERDVNMLKDYAIKMLKNTGQDEITLSSLSSSDYSGLKELTYFLLDECQKKKINISLPSLRIDEFSLDVMSRVQDVKKGSMTFAPEAGSQRMRDVINKGLTKEDILTGAVKAFKGGWTRVKLYFMLGLPTETEEDIKDIAHLAEDIAMAYYRLPAEDRHGRISITASASFFIPKPFTPLQWATMVNMNDYKEKAHIVNDEMKAQHNRKSLKFQWHDAKTTILEGVFARGDRRLCKSIYDAYKAGCIYDAWTEHFQYETWLDVFEKNQVDVDFYTTRERDLEEIFPWDFIDIGVTKEYLKREWIRATQNQVITPNCRQQCVGCGAKTFGGGVCYEGKN</sequence>
<gene>
    <name evidence="2" type="ORF">IAC13_03335</name>
</gene>
<protein>
    <submittedName>
        <fullName evidence="2">TIGR03960 family B12-binding radical SAM protein</fullName>
    </submittedName>
</protein>
<dbReference type="PANTHER" id="PTHR42731">
    <property type="entry name" value="SLL1084 PROTEIN"/>
    <property type="match status" value="1"/>
</dbReference>
<dbReference type="Gene3D" id="3.80.30.20">
    <property type="entry name" value="tm_1862 like domain"/>
    <property type="match status" value="1"/>
</dbReference>
<accession>A0A9D9N7B3</accession>
<dbReference type="InterPro" id="IPR006638">
    <property type="entry name" value="Elp3/MiaA/NifB-like_rSAM"/>
</dbReference>
<dbReference type="CDD" id="cd01335">
    <property type="entry name" value="Radical_SAM"/>
    <property type="match status" value="1"/>
</dbReference>
<name>A0A9D9N7B3_9FIRM</name>
<dbReference type="NCBIfam" id="TIGR03960">
    <property type="entry name" value="rSAM_fuse_unch"/>
    <property type="match status" value="1"/>
</dbReference>
<dbReference type="GO" id="GO:0003824">
    <property type="term" value="F:catalytic activity"/>
    <property type="evidence" value="ECO:0007669"/>
    <property type="project" value="InterPro"/>
</dbReference>
<dbReference type="PROSITE" id="PS51918">
    <property type="entry name" value="RADICAL_SAM"/>
    <property type="match status" value="1"/>
</dbReference>
<dbReference type="InterPro" id="IPR023862">
    <property type="entry name" value="CHP03960_rSAM"/>
</dbReference>
<dbReference type="SUPFAM" id="SSF102114">
    <property type="entry name" value="Radical SAM enzymes"/>
    <property type="match status" value="1"/>
</dbReference>
<dbReference type="InterPro" id="IPR007197">
    <property type="entry name" value="rSAM"/>
</dbReference>
<reference evidence="2" key="2">
    <citation type="journal article" date="2021" name="PeerJ">
        <title>Extensive microbial diversity within the chicken gut microbiome revealed by metagenomics and culture.</title>
        <authorList>
            <person name="Gilroy R."/>
            <person name="Ravi A."/>
            <person name="Getino M."/>
            <person name="Pursley I."/>
            <person name="Horton D.L."/>
            <person name="Alikhan N.F."/>
            <person name="Baker D."/>
            <person name="Gharbi K."/>
            <person name="Hall N."/>
            <person name="Watson M."/>
            <person name="Adriaenssens E.M."/>
            <person name="Foster-Nyarko E."/>
            <person name="Jarju S."/>
            <person name="Secka A."/>
            <person name="Antonio M."/>
            <person name="Oren A."/>
            <person name="Chaudhuri R.R."/>
            <person name="La Ragione R."/>
            <person name="Hildebrand F."/>
            <person name="Pallen M.J."/>
        </authorList>
    </citation>
    <scope>NUCLEOTIDE SEQUENCE</scope>
    <source>
        <strain evidence="2">E3-2379</strain>
    </source>
</reference>
<evidence type="ECO:0000313" key="3">
    <source>
        <dbReference type="Proteomes" id="UP000823618"/>
    </source>
</evidence>
<proteinExistence type="predicted"/>
<dbReference type="SMART" id="SM00729">
    <property type="entry name" value="Elp3"/>
    <property type="match status" value="1"/>
</dbReference>
<comment type="caution">
    <text evidence="2">The sequence shown here is derived from an EMBL/GenBank/DDBJ whole genome shotgun (WGS) entry which is preliminary data.</text>
</comment>
<feature type="domain" description="Radical SAM core" evidence="1">
    <location>
        <begin position="255"/>
        <end position="496"/>
    </location>
</feature>
<dbReference type="SFLD" id="SFLDG01082">
    <property type="entry name" value="B12-binding_domain_containing"/>
    <property type="match status" value="1"/>
</dbReference>
<dbReference type="Pfam" id="PF04055">
    <property type="entry name" value="Radical_SAM"/>
    <property type="match status" value="1"/>
</dbReference>
<dbReference type="GO" id="GO:0051536">
    <property type="term" value="F:iron-sulfur cluster binding"/>
    <property type="evidence" value="ECO:0007669"/>
    <property type="project" value="InterPro"/>
</dbReference>